<dbReference type="InterPro" id="IPR009081">
    <property type="entry name" value="PP-bd_ACP"/>
</dbReference>
<dbReference type="AlphaFoldDB" id="A0A1G5BDJ0"/>
<evidence type="ECO:0000259" key="1">
    <source>
        <dbReference type="Pfam" id="PF00550"/>
    </source>
</evidence>
<evidence type="ECO:0000313" key="2">
    <source>
        <dbReference type="EMBL" id="SCX88147.1"/>
    </source>
</evidence>
<dbReference type="EMBL" id="FMVM01000001">
    <property type="protein sequence ID" value="SCX88147.1"/>
    <property type="molecule type" value="Genomic_DNA"/>
</dbReference>
<proteinExistence type="predicted"/>
<dbReference type="STRING" id="582692.SAMN05720606_101326"/>
<organism evidence="2 3">
    <name type="scientific">Paenibacillus polysaccharolyticus</name>
    <dbReference type="NCBI Taxonomy" id="582692"/>
    <lineage>
        <taxon>Bacteria</taxon>
        <taxon>Bacillati</taxon>
        <taxon>Bacillota</taxon>
        <taxon>Bacilli</taxon>
        <taxon>Bacillales</taxon>
        <taxon>Paenibacillaceae</taxon>
        <taxon>Paenibacillus</taxon>
    </lineage>
</organism>
<accession>A0A1G5BDJ0</accession>
<dbReference type="Proteomes" id="UP000198538">
    <property type="component" value="Unassembled WGS sequence"/>
</dbReference>
<protein>
    <submittedName>
        <fullName evidence="2">Phosphopantetheine attachment site</fullName>
    </submittedName>
</protein>
<dbReference type="RefSeq" id="WP_090915271.1">
    <property type="nucleotide sequence ID" value="NZ_FMVM01000001.1"/>
</dbReference>
<sequence>MEIENKLKSIFHNMGIYIDQEDYTEELELESLQFVALIIAIEKEFMVRINDDILEVKELANFKDYVNLVEKLYE</sequence>
<evidence type="ECO:0000313" key="3">
    <source>
        <dbReference type="Proteomes" id="UP000198538"/>
    </source>
</evidence>
<keyword evidence="3" id="KW-1185">Reference proteome</keyword>
<dbReference type="Pfam" id="PF00550">
    <property type="entry name" value="PP-binding"/>
    <property type="match status" value="1"/>
</dbReference>
<gene>
    <name evidence="2" type="ORF">SAMN05720606_101326</name>
</gene>
<reference evidence="3" key="1">
    <citation type="submission" date="2016-10" db="EMBL/GenBank/DDBJ databases">
        <authorList>
            <person name="Varghese N."/>
            <person name="Submissions S."/>
        </authorList>
    </citation>
    <scope>NUCLEOTIDE SEQUENCE [LARGE SCALE GENOMIC DNA]</scope>
    <source>
        <strain evidence="3">BL9</strain>
    </source>
</reference>
<feature type="domain" description="Carrier" evidence="1">
    <location>
        <begin position="21"/>
        <end position="66"/>
    </location>
</feature>
<dbReference type="InterPro" id="IPR036736">
    <property type="entry name" value="ACP-like_sf"/>
</dbReference>
<name>A0A1G5BDJ0_9BACL</name>
<dbReference type="Gene3D" id="1.10.1200.10">
    <property type="entry name" value="ACP-like"/>
    <property type="match status" value="1"/>
</dbReference>
<dbReference type="SUPFAM" id="SSF47336">
    <property type="entry name" value="ACP-like"/>
    <property type="match status" value="1"/>
</dbReference>